<gene>
    <name evidence="2" type="ORF">QE152_g40704</name>
</gene>
<keyword evidence="3" id="KW-1185">Reference proteome</keyword>
<proteinExistence type="predicted"/>
<evidence type="ECO:0000313" key="3">
    <source>
        <dbReference type="Proteomes" id="UP001458880"/>
    </source>
</evidence>
<dbReference type="EMBL" id="JASPKY010001328">
    <property type="protein sequence ID" value="KAK9675019.1"/>
    <property type="molecule type" value="Genomic_DNA"/>
</dbReference>
<evidence type="ECO:0000313" key="2">
    <source>
        <dbReference type="EMBL" id="KAK9675019.1"/>
    </source>
</evidence>
<organism evidence="2 3">
    <name type="scientific">Popillia japonica</name>
    <name type="common">Japanese beetle</name>
    <dbReference type="NCBI Taxonomy" id="7064"/>
    <lineage>
        <taxon>Eukaryota</taxon>
        <taxon>Metazoa</taxon>
        <taxon>Ecdysozoa</taxon>
        <taxon>Arthropoda</taxon>
        <taxon>Hexapoda</taxon>
        <taxon>Insecta</taxon>
        <taxon>Pterygota</taxon>
        <taxon>Neoptera</taxon>
        <taxon>Endopterygota</taxon>
        <taxon>Coleoptera</taxon>
        <taxon>Polyphaga</taxon>
        <taxon>Scarabaeiformia</taxon>
        <taxon>Scarabaeidae</taxon>
        <taxon>Rutelinae</taxon>
        <taxon>Popillia</taxon>
    </lineage>
</organism>
<protein>
    <submittedName>
        <fullName evidence="2">Uncharacterized protein</fullName>
    </submittedName>
</protein>
<accession>A0AAW1HFD7</accession>
<reference evidence="2 3" key="1">
    <citation type="journal article" date="2024" name="BMC Genomics">
        <title>De novo assembly and annotation of Popillia japonica's genome with initial clues to its potential as an invasive pest.</title>
        <authorList>
            <person name="Cucini C."/>
            <person name="Boschi S."/>
            <person name="Funari R."/>
            <person name="Cardaioli E."/>
            <person name="Iannotti N."/>
            <person name="Marturano G."/>
            <person name="Paoli F."/>
            <person name="Bruttini M."/>
            <person name="Carapelli A."/>
            <person name="Frati F."/>
            <person name="Nardi F."/>
        </authorList>
    </citation>
    <scope>NUCLEOTIDE SEQUENCE [LARGE SCALE GENOMIC DNA]</scope>
    <source>
        <strain evidence="2">DMR45628</strain>
    </source>
</reference>
<evidence type="ECO:0000256" key="1">
    <source>
        <dbReference type="SAM" id="MobiDB-lite"/>
    </source>
</evidence>
<comment type="caution">
    <text evidence="2">The sequence shown here is derived from an EMBL/GenBank/DDBJ whole genome shotgun (WGS) entry which is preliminary data.</text>
</comment>
<name>A0AAW1HFD7_POPJA</name>
<dbReference type="AlphaFoldDB" id="A0AAW1HFD7"/>
<sequence length="107" mass="12761">MEQNKTRNDQLHGSKKLGIDNRKQITTWQMKRTMRTETDKENLHGSKKLRIDKRKRIMTWQMKGTMRTKTDKENLQQAKEINQRMSTEQKTNTNLIVKEAKGKLCNE</sequence>
<dbReference type="Proteomes" id="UP001458880">
    <property type="component" value="Unassembled WGS sequence"/>
</dbReference>
<feature type="region of interest" description="Disordered" evidence="1">
    <location>
        <begin position="1"/>
        <end position="22"/>
    </location>
</feature>